<name>A0A927YQ24_9FIRM</name>
<gene>
    <name evidence="1" type="ORF">E7272_04335</name>
</gene>
<comment type="caution">
    <text evidence="1">The sequence shown here is derived from an EMBL/GenBank/DDBJ whole genome shotgun (WGS) entry which is preliminary data.</text>
</comment>
<dbReference type="Proteomes" id="UP000766246">
    <property type="component" value="Unassembled WGS sequence"/>
</dbReference>
<evidence type="ECO:0000313" key="1">
    <source>
        <dbReference type="EMBL" id="MBE5919053.1"/>
    </source>
</evidence>
<protein>
    <submittedName>
        <fullName evidence="1">Uncharacterized protein</fullName>
    </submittedName>
</protein>
<sequence>MKELLSGRLTTYKGIEYYYWKDNDDNIDIYTWDKNKVDKTFTQISDEDETMYEKRVQLSEIGDIYEFNKLFTYKGSDININTTKQGQYFIFTYDSEIATKLGLKGEPIDRPGVMWYHAIIDKDDKDLEYVGEDRRKISL</sequence>
<dbReference type="EMBL" id="SVER01000009">
    <property type="protein sequence ID" value="MBE5919053.1"/>
    <property type="molecule type" value="Genomic_DNA"/>
</dbReference>
<dbReference type="AlphaFoldDB" id="A0A927YQ24"/>
<organism evidence="1 2">
    <name type="scientific">Pseudobutyrivibrio ruminis</name>
    <dbReference type="NCBI Taxonomy" id="46206"/>
    <lineage>
        <taxon>Bacteria</taxon>
        <taxon>Bacillati</taxon>
        <taxon>Bacillota</taxon>
        <taxon>Clostridia</taxon>
        <taxon>Lachnospirales</taxon>
        <taxon>Lachnospiraceae</taxon>
        <taxon>Pseudobutyrivibrio</taxon>
    </lineage>
</organism>
<accession>A0A927YQ24</accession>
<reference evidence="1" key="1">
    <citation type="submission" date="2019-04" db="EMBL/GenBank/DDBJ databases">
        <title>Evolution of Biomass-Degrading Anaerobic Consortia Revealed by Metagenomics.</title>
        <authorList>
            <person name="Peng X."/>
        </authorList>
    </citation>
    <scope>NUCLEOTIDE SEQUENCE</scope>
    <source>
        <strain evidence="1">SIG311</strain>
    </source>
</reference>
<evidence type="ECO:0000313" key="2">
    <source>
        <dbReference type="Proteomes" id="UP000766246"/>
    </source>
</evidence>
<proteinExistence type="predicted"/>